<keyword evidence="1" id="KW-0812">Transmembrane</keyword>
<evidence type="ECO:0000256" key="1">
    <source>
        <dbReference type="SAM" id="Phobius"/>
    </source>
</evidence>
<sequence>MPLPPASARPVTIGSFVRLKLRITGNGLRGRPARIAVFVIGAVLAGFAAIAGYAIFAVPGLLDDTRAAELLLPFGGALVVLGWLLLPLLFFGVDDSLDPAQFALLPLPRRQLITGLGAAALAGLPALATLAATAGTVDSAARLGGPVAAGAQVLGIIVGLLLCVAASRALTSAFSTALRSRRARDLATIVLAVVAASIGPGQLLLLGLVNRADWDGAATLASVIGWTPLGAPYTLGLDVVAGRLWAVPLKLLISCVAVGLLLRWWSRTIEGAMAGSAGAGRRTAKRDDARSPVEQLLPRWAPRSRFGALTARETRYWWRETRRRAALITLAVAGVFLPVSTAFGTDGAGAGGLAVLVGAIAPIGLANHFGYEGSANATNLATGVPGRLEVHSRAAAHALFTVPMLVLVAVVTGLAAGRPAGIPAQFGTLLATYGMGLALVLPASVLFAYALPDPSTPFALSSGGGISKALPSLGTVVGALIGALPVVIAGYLLGPVWTWLGLPLGFAYGLGAYLIGAHLAGGLLDRRMPEVLAAVSTR</sequence>
<feature type="transmembrane region" description="Helical" evidence="1">
    <location>
        <begin position="472"/>
        <end position="493"/>
    </location>
</feature>
<dbReference type="eggNOG" id="ENOG502Z89R">
    <property type="taxonomic scope" value="Bacteria"/>
</dbReference>
<feature type="transmembrane region" description="Helical" evidence="1">
    <location>
        <begin position="245"/>
        <end position="265"/>
    </location>
</feature>
<accession>I0HJR3</accession>
<organism evidence="2 3">
    <name type="scientific">Actinoplanes missouriensis (strain ATCC 14538 / DSM 43046 / CBS 188.64 / JCM 3121 / NBRC 102363 / NCIMB 12654 / NRRL B-3342 / UNCC 431)</name>
    <dbReference type="NCBI Taxonomy" id="512565"/>
    <lineage>
        <taxon>Bacteria</taxon>
        <taxon>Bacillati</taxon>
        <taxon>Actinomycetota</taxon>
        <taxon>Actinomycetes</taxon>
        <taxon>Micromonosporales</taxon>
        <taxon>Micromonosporaceae</taxon>
        <taxon>Actinoplanes</taxon>
    </lineage>
</organism>
<feature type="transmembrane region" description="Helical" evidence="1">
    <location>
        <begin position="35"/>
        <end position="58"/>
    </location>
</feature>
<protein>
    <submittedName>
        <fullName evidence="2">Putative ABC transporter permease protein</fullName>
    </submittedName>
</protein>
<feature type="transmembrane region" description="Helical" evidence="1">
    <location>
        <begin position="325"/>
        <end position="343"/>
    </location>
</feature>
<gene>
    <name evidence="2" type="ordered locus">AMIS_80300</name>
</gene>
<dbReference type="HOGENOM" id="CLU_025319_1_0_11"/>
<feature type="transmembrane region" description="Helical" evidence="1">
    <location>
        <begin position="394"/>
        <end position="417"/>
    </location>
</feature>
<feature type="transmembrane region" description="Helical" evidence="1">
    <location>
        <begin position="147"/>
        <end position="166"/>
    </location>
</feature>
<feature type="transmembrane region" description="Helical" evidence="1">
    <location>
        <begin position="112"/>
        <end position="135"/>
    </location>
</feature>
<dbReference type="KEGG" id="ams:AMIS_80300"/>
<dbReference type="Proteomes" id="UP000007882">
    <property type="component" value="Chromosome"/>
</dbReference>
<dbReference type="EMBL" id="AP012319">
    <property type="protein sequence ID" value="BAL93250.1"/>
    <property type="molecule type" value="Genomic_DNA"/>
</dbReference>
<feature type="transmembrane region" description="Helical" evidence="1">
    <location>
        <begin position="429"/>
        <end position="451"/>
    </location>
</feature>
<evidence type="ECO:0000313" key="3">
    <source>
        <dbReference type="Proteomes" id="UP000007882"/>
    </source>
</evidence>
<dbReference type="PATRIC" id="fig|512565.3.peg.8051"/>
<dbReference type="AlphaFoldDB" id="I0HJR3"/>
<dbReference type="STRING" id="512565.AMIS_80300"/>
<keyword evidence="1" id="KW-0472">Membrane</keyword>
<feature type="transmembrane region" description="Helical" evidence="1">
    <location>
        <begin position="70"/>
        <end position="91"/>
    </location>
</feature>
<reference evidence="2 3" key="1">
    <citation type="submission" date="2012-02" db="EMBL/GenBank/DDBJ databases">
        <title>Complete genome sequence of Actinoplanes missouriensis 431 (= NBRC 102363).</title>
        <authorList>
            <person name="Ohnishi Y."/>
            <person name="Ishikawa J."/>
            <person name="Sekine M."/>
            <person name="Hosoyama A."/>
            <person name="Harada T."/>
            <person name="Narita H."/>
            <person name="Hata T."/>
            <person name="Konno Y."/>
            <person name="Tutikane K."/>
            <person name="Fujita N."/>
            <person name="Horinouchi S."/>
            <person name="Hayakawa M."/>
        </authorList>
    </citation>
    <scope>NUCLEOTIDE SEQUENCE [LARGE SCALE GENOMIC DNA]</scope>
    <source>
        <strain evidence="3">ATCC 14538 / DSM 43046 / CBS 188.64 / JCM 3121 / NBRC 102363 / NCIMB 12654 / NRRL B-3342 / UNCC 431</strain>
    </source>
</reference>
<feature type="transmembrane region" description="Helical" evidence="1">
    <location>
        <begin position="186"/>
        <end position="209"/>
    </location>
</feature>
<name>I0HJR3_ACTM4</name>
<evidence type="ECO:0000313" key="2">
    <source>
        <dbReference type="EMBL" id="BAL93250.1"/>
    </source>
</evidence>
<keyword evidence="3" id="KW-1185">Reference proteome</keyword>
<dbReference type="OrthoDB" id="4334618at2"/>
<feature type="transmembrane region" description="Helical" evidence="1">
    <location>
        <begin position="505"/>
        <end position="524"/>
    </location>
</feature>
<proteinExistence type="predicted"/>
<keyword evidence="1" id="KW-1133">Transmembrane helix</keyword>